<gene>
    <name evidence="1" type="ORF">SPELUC_LOCUS2340</name>
</gene>
<keyword evidence="2" id="KW-1185">Reference proteome</keyword>
<dbReference type="EMBL" id="CAJVPW010001517">
    <property type="protein sequence ID" value="CAG8486009.1"/>
    <property type="molecule type" value="Genomic_DNA"/>
</dbReference>
<sequence>MAAEIFTSVGYITLLIRNEKNALRNISAQLYNQLHNNVAEDSGDTLSNISCYIPKLVTSNGWLQMRHKHLKVKSGKNRFKIVALPNDVCALALIRLRQNFGGDKDGIVEKEQSKLPIVLQAKLNIV</sequence>
<dbReference type="Proteomes" id="UP000789366">
    <property type="component" value="Unassembled WGS sequence"/>
</dbReference>
<protein>
    <submittedName>
        <fullName evidence="1">4635_t:CDS:1</fullName>
    </submittedName>
</protein>
<comment type="caution">
    <text evidence="1">The sequence shown here is derived from an EMBL/GenBank/DDBJ whole genome shotgun (WGS) entry which is preliminary data.</text>
</comment>
<name>A0ACA9KQM3_9GLOM</name>
<accession>A0ACA9KQM3</accession>
<reference evidence="1" key="1">
    <citation type="submission" date="2021-06" db="EMBL/GenBank/DDBJ databases">
        <authorList>
            <person name="Kallberg Y."/>
            <person name="Tangrot J."/>
            <person name="Rosling A."/>
        </authorList>
    </citation>
    <scope>NUCLEOTIDE SEQUENCE</scope>
    <source>
        <strain evidence="1">28 12/20/2015</strain>
    </source>
</reference>
<evidence type="ECO:0000313" key="2">
    <source>
        <dbReference type="Proteomes" id="UP000789366"/>
    </source>
</evidence>
<proteinExistence type="predicted"/>
<organism evidence="1 2">
    <name type="scientific">Cetraspora pellucida</name>
    <dbReference type="NCBI Taxonomy" id="1433469"/>
    <lineage>
        <taxon>Eukaryota</taxon>
        <taxon>Fungi</taxon>
        <taxon>Fungi incertae sedis</taxon>
        <taxon>Mucoromycota</taxon>
        <taxon>Glomeromycotina</taxon>
        <taxon>Glomeromycetes</taxon>
        <taxon>Diversisporales</taxon>
        <taxon>Gigasporaceae</taxon>
        <taxon>Cetraspora</taxon>
    </lineage>
</organism>
<evidence type="ECO:0000313" key="1">
    <source>
        <dbReference type="EMBL" id="CAG8486009.1"/>
    </source>
</evidence>